<evidence type="ECO:0000313" key="2">
    <source>
        <dbReference type="EMBL" id="QCX51457.1"/>
    </source>
</evidence>
<keyword evidence="2" id="KW-0614">Plasmid</keyword>
<reference evidence="1" key="1">
    <citation type="submission" date="2015-10" db="EMBL/GenBank/DDBJ databases">
        <authorList>
            <person name="Gilbert D.G."/>
        </authorList>
    </citation>
    <scope>NUCLEOTIDE SEQUENCE</scope>
    <source>
        <strain evidence="1">Phyl III-seqv23</strain>
    </source>
</reference>
<evidence type="ECO:0000313" key="3">
    <source>
        <dbReference type="Proteomes" id="UP000310553"/>
    </source>
</evidence>
<dbReference type="Proteomes" id="UP000310553">
    <property type="component" value="Plasmid pUW386"/>
</dbReference>
<geneLocation type="plasmid" evidence="3">
    <name>puw386</name>
</geneLocation>
<name>A0A0S4TZ93_RALSL</name>
<accession>A0A0S4TZ93</accession>
<geneLocation type="plasmid" evidence="2">
    <name>pUW386</name>
</geneLocation>
<sequence length="81" mass="8634">MNTTQRLTVRSESGALHIVAIWQGLAQYTDRIQAVSAHVDAKRGVECLAIDVVDVCESQLCGVAAALNQSPLPMTATVEPN</sequence>
<proteinExistence type="predicted"/>
<dbReference type="AlphaFoldDB" id="A0A0S4TZ93"/>
<evidence type="ECO:0000313" key="1">
    <source>
        <dbReference type="EMBL" id="CUV15207.1"/>
    </source>
</evidence>
<organism evidence="1">
    <name type="scientific">Ralstonia solanacearum</name>
    <name type="common">Pseudomonas solanacearum</name>
    <dbReference type="NCBI Taxonomy" id="305"/>
    <lineage>
        <taxon>Bacteria</taxon>
        <taxon>Pseudomonadati</taxon>
        <taxon>Pseudomonadota</taxon>
        <taxon>Betaproteobacteria</taxon>
        <taxon>Burkholderiales</taxon>
        <taxon>Burkholderiaceae</taxon>
        <taxon>Ralstonia</taxon>
        <taxon>Ralstonia solanacearum species complex</taxon>
    </lineage>
</organism>
<reference evidence="2 3" key="2">
    <citation type="submission" date="2019-04" db="EMBL/GenBank/DDBJ databases">
        <title>Complete Genome of UW386 and Higher Quality Genome of UW700.</title>
        <authorList>
            <person name="Jacobs J."/>
            <person name="Perez A."/>
            <person name="Steidl O."/>
            <person name="Allen C."/>
        </authorList>
    </citation>
    <scope>NUCLEOTIDE SEQUENCE [LARGE SCALE GENOMIC DNA]</scope>
    <source>
        <strain evidence="2 3">UW386</strain>
        <plasmid evidence="3">puw386</plasmid>
        <plasmid evidence="2">pUW386</plasmid>
    </source>
</reference>
<dbReference type="EMBL" id="LN899819">
    <property type="protein sequence ID" value="CUV15207.1"/>
    <property type="molecule type" value="Genomic_DNA"/>
</dbReference>
<dbReference type="EMBL" id="CP039340">
    <property type="protein sequence ID" value="QCX51457.1"/>
    <property type="molecule type" value="Genomic_DNA"/>
</dbReference>
<gene>
    <name evidence="2" type="ORF">E7Z57_20640</name>
    <name evidence="1" type="ORF">RUN39_v1_1160019</name>
</gene>
<protein>
    <submittedName>
        <fullName evidence="1">Uncharacterized protein</fullName>
    </submittedName>
</protein>